<evidence type="ECO:0000313" key="2">
    <source>
        <dbReference type="EMBL" id="MFC6663035.1"/>
    </source>
</evidence>
<evidence type="ECO:0000313" key="3">
    <source>
        <dbReference type="Proteomes" id="UP001596317"/>
    </source>
</evidence>
<reference evidence="3" key="1">
    <citation type="journal article" date="2019" name="Int. J. Syst. Evol. Microbiol.">
        <title>The Global Catalogue of Microorganisms (GCM) 10K type strain sequencing project: providing services to taxonomists for standard genome sequencing and annotation.</title>
        <authorList>
            <consortium name="The Broad Institute Genomics Platform"/>
            <consortium name="The Broad Institute Genome Sequencing Center for Infectious Disease"/>
            <person name="Wu L."/>
            <person name="Ma J."/>
        </authorList>
    </citation>
    <scope>NUCLEOTIDE SEQUENCE [LARGE SCALE GENOMIC DNA]</scope>
    <source>
        <strain evidence="3">CCUG 63830</strain>
    </source>
</reference>
<gene>
    <name evidence="2" type="ORF">ACFP90_23605</name>
</gene>
<organism evidence="2 3">
    <name type="scientific">Deinococcus multiflagellatus</name>
    <dbReference type="NCBI Taxonomy" id="1656887"/>
    <lineage>
        <taxon>Bacteria</taxon>
        <taxon>Thermotogati</taxon>
        <taxon>Deinococcota</taxon>
        <taxon>Deinococci</taxon>
        <taxon>Deinococcales</taxon>
        <taxon>Deinococcaceae</taxon>
        <taxon>Deinococcus</taxon>
    </lineage>
</organism>
<dbReference type="RefSeq" id="WP_380058958.1">
    <property type="nucleotide sequence ID" value="NZ_JBHSWB010000002.1"/>
</dbReference>
<feature type="region of interest" description="Disordered" evidence="1">
    <location>
        <begin position="1"/>
        <end position="23"/>
    </location>
</feature>
<proteinExistence type="predicted"/>
<name>A0ABW1ZS77_9DEIO</name>
<dbReference type="EMBL" id="JBHSWB010000002">
    <property type="protein sequence ID" value="MFC6663035.1"/>
    <property type="molecule type" value="Genomic_DNA"/>
</dbReference>
<dbReference type="Proteomes" id="UP001596317">
    <property type="component" value="Unassembled WGS sequence"/>
</dbReference>
<accession>A0ABW1ZS77</accession>
<protein>
    <submittedName>
        <fullName evidence="2">Uncharacterized protein</fullName>
    </submittedName>
</protein>
<sequence>MTVEERQQAAAHHEAAYRAATEARDGWTAKVEERFYRQAQVEAAALTGDVAAANEAWDRLFDVVTAIRSREGAARRKKLPVAAEMGPIYEAARLDSLRIKGWARG</sequence>
<comment type="caution">
    <text evidence="2">The sequence shown here is derived from an EMBL/GenBank/DDBJ whole genome shotgun (WGS) entry which is preliminary data.</text>
</comment>
<evidence type="ECO:0000256" key="1">
    <source>
        <dbReference type="SAM" id="MobiDB-lite"/>
    </source>
</evidence>
<keyword evidence="3" id="KW-1185">Reference proteome</keyword>